<dbReference type="OrthoDB" id="981927at2"/>
<dbReference type="AlphaFoldDB" id="A0A168AI15"/>
<dbReference type="Proteomes" id="UP000077164">
    <property type="component" value="Unassembled WGS sequence"/>
</dbReference>
<keyword evidence="2" id="KW-1185">Reference proteome</keyword>
<gene>
    <name evidence="1" type="ORF">FBFR_01280</name>
</gene>
<proteinExistence type="predicted"/>
<protein>
    <submittedName>
        <fullName evidence="1">Uncharacterized protein</fullName>
    </submittedName>
</protein>
<comment type="caution">
    <text evidence="1">The sequence shown here is derived from an EMBL/GenBank/DDBJ whole genome shotgun (WGS) entry which is preliminary data.</text>
</comment>
<organism evidence="1 2">
    <name type="scientific">Flavobacterium fryxellicola</name>
    <dbReference type="NCBI Taxonomy" id="249352"/>
    <lineage>
        <taxon>Bacteria</taxon>
        <taxon>Pseudomonadati</taxon>
        <taxon>Bacteroidota</taxon>
        <taxon>Flavobacteriia</taxon>
        <taxon>Flavobacteriales</taxon>
        <taxon>Flavobacteriaceae</taxon>
        <taxon>Flavobacterium</taxon>
    </lineage>
</organism>
<dbReference type="EMBL" id="LVJE01000001">
    <property type="protein sequence ID" value="OAB31489.1"/>
    <property type="molecule type" value="Genomic_DNA"/>
</dbReference>
<sequence>MNLNNLNLVELNAQESSKVDGGADKYGYYSLYWSGTDNELQYAGEAVWNLGVMAVNGSAWIANQF</sequence>
<dbReference type="RefSeq" id="WP_066075799.1">
    <property type="nucleotide sequence ID" value="NZ_FRDK01000001.1"/>
</dbReference>
<accession>A0A168AI15</accession>
<evidence type="ECO:0000313" key="2">
    <source>
        <dbReference type="Proteomes" id="UP000077164"/>
    </source>
</evidence>
<name>A0A168AI15_9FLAO</name>
<reference evidence="1 2" key="1">
    <citation type="submission" date="2016-03" db="EMBL/GenBank/DDBJ databases">
        <title>Draft genome sequence of Flavobacterium fryxellicola DSM 16209.</title>
        <authorList>
            <person name="Shin S.-K."/>
            <person name="Yi H."/>
        </authorList>
    </citation>
    <scope>NUCLEOTIDE SEQUENCE [LARGE SCALE GENOMIC DNA]</scope>
    <source>
        <strain evidence="1 2">DSM 16209</strain>
    </source>
</reference>
<evidence type="ECO:0000313" key="1">
    <source>
        <dbReference type="EMBL" id="OAB31489.1"/>
    </source>
</evidence>
<dbReference type="STRING" id="249352.SAMN05444395_101512"/>